<dbReference type="Gene3D" id="1.10.10.10">
    <property type="entry name" value="Winged helix-like DNA-binding domain superfamily/Winged helix DNA-binding domain"/>
    <property type="match status" value="1"/>
</dbReference>
<dbReference type="PANTHER" id="PTHR34580">
    <property type="match status" value="1"/>
</dbReference>
<dbReference type="RefSeq" id="WP_083437953.1">
    <property type="nucleotide sequence ID" value="NZ_CP011371.1"/>
</dbReference>
<dbReference type="AlphaFoldDB" id="A0A0G3BJH7"/>
<dbReference type="Pfam" id="PF08279">
    <property type="entry name" value="HTH_11"/>
    <property type="match status" value="1"/>
</dbReference>
<dbReference type="InterPro" id="IPR011991">
    <property type="entry name" value="ArsR-like_HTH"/>
</dbReference>
<dbReference type="PANTHER" id="PTHR34580:SF3">
    <property type="entry name" value="PROTEIN PAFB"/>
    <property type="match status" value="1"/>
</dbReference>
<proteinExistence type="predicted"/>
<keyword evidence="2" id="KW-0804">Transcription</keyword>
<evidence type="ECO:0000256" key="3">
    <source>
        <dbReference type="SAM" id="MobiDB-lite"/>
    </source>
</evidence>
<accession>A0A0G3BJH7</accession>
<sequence>MSKPATRVLALLELLQTHRRMSGNELARRLGVDGRTLRRYVSMLEDLGVPVSAERGRYGGYGLAPGFKMPPLMFTPEETLALSLGLAAARRLGLDRVAPALESVQAKLERAMPAPLKTRLRGLSEGATVDIPPARLPADPALLDTLADTIASHRRVLIDYRTAQGEVSARRVDPYGLVFRQGQWYMSGWCHLRQELRSFRLDRVLQLQALTEAFEPPAPFDAAAHLTHSIATLPRAMPVRVLLHTDLGDACDGLGAHLGLLVPQPDGVMLHGHTDSLTWFARQLARLRCPFEVQDPPGLRDALREHAERLLRQLGPAHPPSASSKPPRPSPLATARRRTGSTVPR</sequence>
<dbReference type="InterPro" id="IPR036390">
    <property type="entry name" value="WH_DNA-bd_sf"/>
</dbReference>
<dbReference type="Proteomes" id="UP000035352">
    <property type="component" value="Chromosome"/>
</dbReference>
<dbReference type="Pfam" id="PF13280">
    <property type="entry name" value="WYL"/>
    <property type="match status" value="1"/>
</dbReference>
<dbReference type="KEGG" id="pbh:AAW51_0009"/>
<evidence type="ECO:0000256" key="1">
    <source>
        <dbReference type="ARBA" id="ARBA00023015"/>
    </source>
</evidence>
<dbReference type="InterPro" id="IPR001034">
    <property type="entry name" value="DeoR_HTH"/>
</dbReference>
<dbReference type="InterPro" id="IPR057727">
    <property type="entry name" value="WCX_dom"/>
</dbReference>
<dbReference type="InterPro" id="IPR013196">
    <property type="entry name" value="HTH_11"/>
</dbReference>
<evidence type="ECO:0000259" key="4">
    <source>
        <dbReference type="PROSITE" id="PS51000"/>
    </source>
</evidence>
<dbReference type="GO" id="GO:0003700">
    <property type="term" value="F:DNA-binding transcription factor activity"/>
    <property type="evidence" value="ECO:0007669"/>
    <property type="project" value="InterPro"/>
</dbReference>
<reference evidence="5 6" key="1">
    <citation type="submission" date="2015-05" db="EMBL/GenBank/DDBJ databases">
        <authorList>
            <person name="Tang B."/>
            <person name="Yu Y."/>
        </authorList>
    </citation>
    <scope>NUCLEOTIDE SEQUENCE [LARGE SCALE GENOMIC DNA]</scope>
    <source>
        <strain evidence="5 6">DSM 7029</strain>
    </source>
</reference>
<keyword evidence="6" id="KW-1185">Reference proteome</keyword>
<dbReference type="EMBL" id="CP011371">
    <property type="protein sequence ID" value="AKJ26700.1"/>
    <property type="molecule type" value="Genomic_DNA"/>
</dbReference>
<keyword evidence="1" id="KW-0805">Transcription regulation</keyword>
<dbReference type="InterPro" id="IPR051534">
    <property type="entry name" value="CBASS_pafABC_assoc_protein"/>
</dbReference>
<dbReference type="PROSITE" id="PS52050">
    <property type="entry name" value="WYL"/>
    <property type="match status" value="1"/>
</dbReference>
<protein>
    <submittedName>
        <fullName evidence="5">Transcriptional regulator, DeoR family</fullName>
    </submittedName>
</protein>
<evidence type="ECO:0000313" key="5">
    <source>
        <dbReference type="EMBL" id="AKJ26700.1"/>
    </source>
</evidence>
<dbReference type="PIRSF" id="PIRSF016838">
    <property type="entry name" value="PafC"/>
    <property type="match status" value="1"/>
</dbReference>
<evidence type="ECO:0000313" key="6">
    <source>
        <dbReference type="Proteomes" id="UP000035352"/>
    </source>
</evidence>
<dbReference type="InterPro" id="IPR036388">
    <property type="entry name" value="WH-like_DNA-bd_sf"/>
</dbReference>
<name>A0A0G3BJH7_9BURK</name>
<dbReference type="Pfam" id="PF25583">
    <property type="entry name" value="WCX"/>
    <property type="match status" value="1"/>
</dbReference>
<dbReference type="OrthoDB" id="8555652at2"/>
<organism evidence="5 6">
    <name type="scientific">Caldimonas brevitalea</name>
    <dbReference type="NCBI Taxonomy" id="413882"/>
    <lineage>
        <taxon>Bacteria</taxon>
        <taxon>Pseudomonadati</taxon>
        <taxon>Pseudomonadota</taxon>
        <taxon>Betaproteobacteria</taxon>
        <taxon>Burkholderiales</taxon>
        <taxon>Sphaerotilaceae</taxon>
        <taxon>Caldimonas</taxon>
    </lineage>
</organism>
<evidence type="ECO:0000256" key="2">
    <source>
        <dbReference type="ARBA" id="ARBA00023163"/>
    </source>
</evidence>
<dbReference type="SUPFAM" id="SSF46785">
    <property type="entry name" value="Winged helix' DNA-binding domain"/>
    <property type="match status" value="1"/>
</dbReference>
<dbReference type="InterPro" id="IPR026881">
    <property type="entry name" value="WYL_dom"/>
</dbReference>
<feature type="region of interest" description="Disordered" evidence="3">
    <location>
        <begin position="313"/>
        <end position="345"/>
    </location>
</feature>
<dbReference type="STRING" id="413882.AAW51_0009"/>
<dbReference type="PATRIC" id="fig|413882.6.peg.9"/>
<feature type="domain" description="HTH deoR-type" evidence="4">
    <location>
        <begin position="4"/>
        <end position="63"/>
    </location>
</feature>
<dbReference type="PROSITE" id="PS51000">
    <property type="entry name" value="HTH_DEOR_2"/>
    <property type="match status" value="1"/>
</dbReference>
<dbReference type="CDD" id="cd00090">
    <property type="entry name" value="HTH_ARSR"/>
    <property type="match status" value="1"/>
</dbReference>
<dbReference type="InterPro" id="IPR028349">
    <property type="entry name" value="PafC-like"/>
</dbReference>
<gene>
    <name evidence="5" type="ORF">AAW51_0009</name>
</gene>